<feature type="transmembrane region" description="Helical" evidence="1">
    <location>
        <begin position="47"/>
        <end position="73"/>
    </location>
</feature>
<accession>A0A9E7GIY7</accession>
<organism evidence="2 3">
    <name type="scientific">Musa troglodytarum</name>
    <name type="common">fe'i banana</name>
    <dbReference type="NCBI Taxonomy" id="320322"/>
    <lineage>
        <taxon>Eukaryota</taxon>
        <taxon>Viridiplantae</taxon>
        <taxon>Streptophyta</taxon>
        <taxon>Embryophyta</taxon>
        <taxon>Tracheophyta</taxon>
        <taxon>Spermatophyta</taxon>
        <taxon>Magnoliopsida</taxon>
        <taxon>Liliopsida</taxon>
        <taxon>Zingiberales</taxon>
        <taxon>Musaceae</taxon>
        <taxon>Musa</taxon>
    </lineage>
</organism>
<feature type="transmembrane region" description="Helical" evidence="1">
    <location>
        <begin position="93"/>
        <end position="110"/>
    </location>
</feature>
<keyword evidence="1" id="KW-0472">Membrane</keyword>
<dbReference type="EMBL" id="CP097509">
    <property type="protein sequence ID" value="URE15525.1"/>
    <property type="molecule type" value="Genomic_DNA"/>
</dbReference>
<dbReference type="InterPro" id="IPR025461">
    <property type="entry name" value="ABA4-like"/>
</dbReference>
<sequence length="218" mass="24536">MPSRLYLSSASINFAGVSLEGPESNKSRGVQGLFIVKEGFGRRLLKFLVIGLTSSQIASNAFTWGTVAVLPFYTLMVLAPTASFTRRTMESSVPYIALGVLYTYLLYLSWTPDTFRMMFASKYWLPELAGIAKMFTNELTVASAWIHLLAVDLFAARSYLKPLFSFFEFVTAVKENDLYFSQRETLVELLHSHKTSSSASEIRGTGDVFIRFYYICVL</sequence>
<dbReference type="AlphaFoldDB" id="A0A9E7GIY7"/>
<protein>
    <submittedName>
        <fullName evidence="2">Uncharacterized protein</fullName>
    </submittedName>
</protein>
<dbReference type="PANTHER" id="PTHR34543">
    <property type="entry name" value="PROTEIN ABA DEFICIENT 4, CHLOROPLASTIC"/>
    <property type="match status" value="1"/>
</dbReference>
<evidence type="ECO:0000313" key="2">
    <source>
        <dbReference type="EMBL" id="URE15525.1"/>
    </source>
</evidence>
<dbReference type="Proteomes" id="UP001055439">
    <property type="component" value="Chromosome 7"/>
</dbReference>
<gene>
    <name evidence="2" type="ORF">MUK42_11496</name>
</gene>
<keyword evidence="1" id="KW-1133">Transmembrane helix</keyword>
<dbReference type="Pfam" id="PF14108">
    <property type="entry name" value="ABA4-like"/>
    <property type="match status" value="1"/>
</dbReference>
<dbReference type="OrthoDB" id="66620at2759"/>
<name>A0A9E7GIY7_9LILI</name>
<proteinExistence type="predicted"/>
<keyword evidence="1" id="KW-0812">Transmembrane</keyword>
<keyword evidence="3" id="KW-1185">Reference proteome</keyword>
<dbReference type="PANTHER" id="PTHR34543:SF1">
    <property type="entry name" value="PROTEIN ABA DEFICIENT 4, CHLOROPLASTIC"/>
    <property type="match status" value="1"/>
</dbReference>
<evidence type="ECO:0000313" key="3">
    <source>
        <dbReference type="Proteomes" id="UP001055439"/>
    </source>
</evidence>
<reference evidence="2" key="1">
    <citation type="submission" date="2022-05" db="EMBL/GenBank/DDBJ databases">
        <title>The Musa troglodytarum L. genome provides insights into the mechanism of non-climacteric behaviour and enrichment of carotenoids.</title>
        <authorList>
            <person name="Wang J."/>
        </authorList>
    </citation>
    <scope>NUCLEOTIDE SEQUENCE</scope>
    <source>
        <tissue evidence="2">Leaf</tissue>
    </source>
</reference>
<evidence type="ECO:0000256" key="1">
    <source>
        <dbReference type="SAM" id="Phobius"/>
    </source>
</evidence>